<evidence type="ECO:0000313" key="2">
    <source>
        <dbReference type="Proteomes" id="UP001055172"/>
    </source>
</evidence>
<keyword evidence="2" id="KW-1185">Reference proteome</keyword>
<dbReference type="EMBL" id="BPPX01000041">
    <property type="protein sequence ID" value="GJC89422.1"/>
    <property type="molecule type" value="Genomic_DNA"/>
</dbReference>
<name>A0AA37GYN2_9PEZI</name>
<sequence>MSGPHVAFASGTAATARTPILQTISQHRINHVVALLEARPQLPIDNVDSTVTLPQPTLSPTSISGLQTSTSVAANEEAVHAPEGLPDDDMIRLDISDSAAASPNCEAILKWPIFRDVVSDVGSFILELEDDDQESPDRPKSVATGNLGRGVQEDDFTMLSKKFLAYVHVKNPILDVGDFKTYVRNAAESGPRWDGPSCLVVRSKFIRDLPGMDTDA</sequence>
<accession>A0AA37GYN2</accession>
<gene>
    <name evidence="1" type="ORF">ColLi_12260</name>
</gene>
<protein>
    <submittedName>
        <fullName evidence="1">Uncharacterized protein</fullName>
    </submittedName>
</protein>
<organism evidence="1 2">
    <name type="scientific">Colletotrichum liriopes</name>
    <dbReference type="NCBI Taxonomy" id="708192"/>
    <lineage>
        <taxon>Eukaryota</taxon>
        <taxon>Fungi</taxon>
        <taxon>Dikarya</taxon>
        <taxon>Ascomycota</taxon>
        <taxon>Pezizomycotina</taxon>
        <taxon>Sordariomycetes</taxon>
        <taxon>Hypocreomycetidae</taxon>
        <taxon>Glomerellales</taxon>
        <taxon>Glomerellaceae</taxon>
        <taxon>Colletotrichum</taxon>
        <taxon>Colletotrichum spaethianum species complex</taxon>
    </lineage>
</organism>
<dbReference type="AlphaFoldDB" id="A0AA37GYN2"/>
<reference evidence="1 2" key="1">
    <citation type="submission" date="2021-07" db="EMBL/GenBank/DDBJ databases">
        <title>Genome data of Colletotrichum spaethianum.</title>
        <authorList>
            <person name="Utami Y.D."/>
            <person name="Hiruma K."/>
        </authorList>
    </citation>
    <scope>NUCLEOTIDE SEQUENCE [LARGE SCALE GENOMIC DNA]</scope>
    <source>
        <strain evidence="1 2">MAFF 242679</strain>
    </source>
</reference>
<comment type="caution">
    <text evidence="1">The sequence shown here is derived from an EMBL/GenBank/DDBJ whole genome shotgun (WGS) entry which is preliminary data.</text>
</comment>
<evidence type="ECO:0000313" key="1">
    <source>
        <dbReference type="EMBL" id="GJC89422.1"/>
    </source>
</evidence>
<dbReference type="Proteomes" id="UP001055172">
    <property type="component" value="Unassembled WGS sequence"/>
</dbReference>
<proteinExistence type="predicted"/>